<dbReference type="EMBL" id="ANPB02000005">
    <property type="protein sequence ID" value="KAF4481852.1"/>
    <property type="molecule type" value="Genomic_DNA"/>
</dbReference>
<gene>
    <name evidence="1" type="ORF">CGGC5_v009792</name>
</gene>
<proteinExistence type="predicted"/>
<protein>
    <submittedName>
        <fullName evidence="1">Uncharacterized protein</fullName>
    </submittedName>
</protein>
<organism evidence="1 2">
    <name type="scientific">Colletotrichum fructicola (strain Nara gc5)</name>
    <name type="common">Anthracnose fungus</name>
    <name type="synonym">Colletotrichum gloeosporioides (strain Nara gc5)</name>
    <dbReference type="NCBI Taxonomy" id="1213859"/>
    <lineage>
        <taxon>Eukaryota</taxon>
        <taxon>Fungi</taxon>
        <taxon>Dikarya</taxon>
        <taxon>Ascomycota</taxon>
        <taxon>Pezizomycotina</taxon>
        <taxon>Sordariomycetes</taxon>
        <taxon>Hypocreomycetidae</taxon>
        <taxon>Glomerellales</taxon>
        <taxon>Glomerellaceae</taxon>
        <taxon>Colletotrichum</taxon>
        <taxon>Colletotrichum gloeosporioides species complex</taxon>
    </lineage>
</organism>
<dbReference type="RefSeq" id="XP_066008344.1">
    <property type="nucleotide sequence ID" value="XM_066152212.1"/>
</dbReference>
<dbReference type="OrthoDB" id="4850182at2759"/>
<dbReference type="InParanoid" id="A0A7J6IX65"/>
<dbReference type="GeneID" id="90980054"/>
<reference evidence="1 2" key="2">
    <citation type="submission" date="2020-04" db="EMBL/GenBank/DDBJ databases">
        <title>Genome sequencing and assembly of multiple isolates from the Colletotrichum gloeosporioides species complex.</title>
        <authorList>
            <person name="Gan P."/>
            <person name="Shirasu K."/>
        </authorList>
    </citation>
    <scope>NUCLEOTIDE SEQUENCE [LARGE SCALE GENOMIC DNA]</scope>
    <source>
        <strain evidence="1 2">Nara gc5</strain>
    </source>
</reference>
<comment type="caution">
    <text evidence="1">The sequence shown here is derived from an EMBL/GenBank/DDBJ whole genome shotgun (WGS) entry which is preliminary data.</text>
</comment>
<dbReference type="AlphaFoldDB" id="A0A7J6IX65"/>
<reference evidence="1 2" key="1">
    <citation type="submission" date="2012-08" db="EMBL/GenBank/DDBJ databases">
        <authorList>
            <person name="Gan P.H.P."/>
            <person name="Ikeda K."/>
            <person name="Irieda H."/>
            <person name="Narusaka M."/>
            <person name="O'Connell R.J."/>
            <person name="Narusaka Y."/>
            <person name="Takano Y."/>
            <person name="Kubo Y."/>
            <person name="Shirasu K."/>
        </authorList>
    </citation>
    <scope>NUCLEOTIDE SEQUENCE [LARGE SCALE GENOMIC DNA]</scope>
    <source>
        <strain evidence="1 2">Nara gc5</strain>
    </source>
</reference>
<evidence type="ECO:0000313" key="2">
    <source>
        <dbReference type="Proteomes" id="UP000011096"/>
    </source>
</evidence>
<keyword evidence="2" id="KW-1185">Reference proteome</keyword>
<dbReference type="Proteomes" id="UP000011096">
    <property type="component" value="Unassembled WGS sequence"/>
</dbReference>
<sequence>MCLELSRIAHNLSPSCHTLEDTLVFDSADGIESFQSEFSQRGPKRKQILLWQCCQCGQGGNPIRSEPDQEQYTQLGALHLKVEGGAPFGCTSK</sequence>
<name>A0A7J6IX65_COLFN</name>
<evidence type="ECO:0000313" key="1">
    <source>
        <dbReference type="EMBL" id="KAF4481852.1"/>
    </source>
</evidence>
<accession>A0A7J6IX65</accession>